<dbReference type="GO" id="GO:0016740">
    <property type="term" value="F:transferase activity"/>
    <property type="evidence" value="ECO:0007669"/>
    <property type="project" value="UniProtKB-KW"/>
</dbReference>
<dbReference type="InterPro" id="IPR027417">
    <property type="entry name" value="P-loop_NTPase"/>
</dbReference>
<evidence type="ECO:0000256" key="1">
    <source>
        <dbReference type="ARBA" id="ARBA00022679"/>
    </source>
</evidence>
<evidence type="ECO:0000259" key="3">
    <source>
        <dbReference type="Pfam" id="PF00685"/>
    </source>
</evidence>
<keyword evidence="2" id="KW-0325">Glycoprotein</keyword>
<keyword evidence="5" id="KW-1185">Reference proteome</keyword>
<dbReference type="EMBL" id="JAYGHY010000009">
    <property type="protein sequence ID" value="MEA5441881.1"/>
    <property type="molecule type" value="Genomic_DNA"/>
</dbReference>
<accession>A0ABU5STT4</accession>
<dbReference type="Pfam" id="PF00685">
    <property type="entry name" value="Sulfotransfer_1"/>
    <property type="match status" value="1"/>
</dbReference>
<evidence type="ECO:0000313" key="5">
    <source>
        <dbReference type="Proteomes" id="UP001302329"/>
    </source>
</evidence>
<feature type="domain" description="Sulfotransferase" evidence="3">
    <location>
        <begin position="4"/>
        <end position="192"/>
    </location>
</feature>
<evidence type="ECO:0000313" key="4">
    <source>
        <dbReference type="EMBL" id="MEA5441881.1"/>
    </source>
</evidence>
<dbReference type="SUPFAM" id="SSF52540">
    <property type="entry name" value="P-loop containing nucleoside triphosphate hydrolases"/>
    <property type="match status" value="1"/>
</dbReference>
<dbReference type="Gene3D" id="3.40.50.300">
    <property type="entry name" value="P-loop containing nucleotide triphosphate hydrolases"/>
    <property type="match status" value="1"/>
</dbReference>
<dbReference type="RefSeq" id="WP_323355984.1">
    <property type="nucleotide sequence ID" value="NZ_JAYGHY010000009.1"/>
</dbReference>
<dbReference type="InterPro" id="IPR037359">
    <property type="entry name" value="NST/OST"/>
</dbReference>
<evidence type="ECO:0000256" key="2">
    <source>
        <dbReference type="ARBA" id="ARBA00023180"/>
    </source>
</evidence>
<proteinExistence type="predicted"/>
<reference evidence="4 5" key="1">
    <citation type="submission" date="2023-12" db="EMBL/GenBank/DDBJ databases">
        <title>Baltic Sea Cyanobacteria.</title>
        <authorList>
            <person name="Delbaje E."/>
            <person name="Fewer D.P."/>
            <person name="Shishido T.K."/>
        </authorList>
    </citation>
    <scope>NUCLEOTIDE SEQUENCE [LARGE SCALE GENOMIC DNA]</scope>
    <source>
        <strain evidence="4 5">UHCC 0281</strain>
    </source>
</reference>
<dbReference type="Proteomes" id="UP001302329">
    <property type="component" value="Unassembled WGS sequence"/>
</dbReference>
<organism evidence="4 5">
    <name type="scientific">Cyanobium gracile UHCC 0281</name>
    <dbReference type="NCBI Taxonomy" id="3110309"/>
    <lineage>
        <taxon>Bacteria</taxon>
        <taxon>Bacillati</taxon>
        <taxon>Cyanobacteriota</taxon>
        <taxon>Cyanophyceae</taxon>
        <taxon>Synechococcales</taxon>
        <taxon>Prochlorococcaceae</taxon>
        <taxon>Cyanobium</taxon>
    </lineage>
</organism>
<keyword evidence="1 4" id="KW-0808">Transferase</keyword>
<gene>
    <name evidence="4" type="ORF">VB739_04880</name>
</gene>
<protein>
    <submittedName>
        <fullName evidence="4">Sulfotransferase</fullName>
        <ecNumber evidence="4">2.8.2.-</ecNumber>
    </submittedName>
</protein>
<dbReference type="EC" id="2.8.2.-" evidence="4"/>
<comment type="caution">
    <text evidence="4">The sequence shown here is derived from an EMBL/GenBank/DDBJ whole genome shotgun (WGS) entry which is preliminary data.</text>
</comment>
<dbReference type="PANTHER" id="PTHR10605:SF56">
    <property type="entry name" value="BIFUNCTIONAL HEPARAN SULFATE N-DEACETYLASE_N-SULFOTRANSFERASE"/>
    <property type="match status" value="1"/>
</dbReference>
<sequence>MKVDFMIVGAQKCGTTTLFQILNSHPLIVGARSKEPHFFSRSSDWKNELPQYNELYKETKDALYFEASTSYTFYPLMNLRIWDDIFDYNPHMKFIYIVRSPIDRIVSGYMHHYERGYTDLSLEEALIKDRLYIDLTRYYTQISPYIKVFGRNRVLIVDFNDLVCQRQTVLEEISEFLSINVNQFADNEQLQKNKSIGGYKMHHKFDSPSIPLKAIQKFLPRLWGKITDNSSRAFSTKPVLSSELKEMIVNMLELEINELQKLMKKDLTKWMLVGK</sequence>
<name>A0ABU5STT4_9CYAN</name>
<dbReference type="InterPro" id="IPR000863">
    <property type="entry name" value="Sulfotransferase_dom"/>
</dbReference>
<dbReference type="PANTHER" id="PTHR10605">
    <property type="entry name" value="HEPARAN SULFATE SULFOTRANSFERASE"/>
    <property type="match status" value="1"/>
</dbReference>